<evidence type="ECO:0000313" key="2">
    <source>
        <dbReference type="EMBL" id="GJT14275.1"/>
    </source>
</evidence>
<dbReference type="Proteomes" id="UP001151760">
    <property type="component" value="Unassembled WGS sequence"/>
</dbReference>
<reference evidence="2" key="2">
    <citation type="submission" date="2022-01" db="EMBL/GenBank/DDBJ databases">
        <authorList>
            <person name="Yamashiro T."/>
            <person name="Shiraishi A."/>
            <person name="Satake H."/>
            <person name="Nakayama K."/>
        </authorList>
    </citation>
    <scope>NUCLEOTIDE SEQUENCE</scope>
</reference>
<organism evidence="2 3">
    <name type="scientific">Tanacetum coccineum</name>
    <dbReference type="NCBI Taxonomy" id="301880"/>
    <lineage>
        <taxon>Eukaryota</taxon>
        <taxon>Viridiplantae</taxon>
        <taxon>Streptophyta</taxon>
        <taxon>Embryophyta</taxon>
        <taxon>Tracheophyta</taxon>
        <taxon>Spermatophyta</taxon>
        <taxon>Magnoliopsida</taxon>
        <taxon>eudicotyledons</taxon>
        <taxon>Gunneridae</taxon>
        <taxon>Pentapetalae</taxon>
        <taxon>asterids</taxon>
        <taxon>campanulids</taxon>
        <taxon>Asterales</taxon>
        <taxon>Asteraceae</taxon>
        <taxon>Asteroideae</taxon>
        <taxon>Anthemideae</taxon>
        <taxon>Anthemidinae</taxon>
        <taxon>Tanacetum</taxon>
    </lineage>
</organism>
<evidence type="ECO:0000313" key="3">
    <source>
        <dbReference type="Proteomes" id="UP001151760"/>
    </source>
</evidence>
<reference evidence="2" key="1">
    <citation type="journal article" date="2022" name="Int. J. Mol. Sci.">
        <title>Draft Genome of Tanacetum Coccineum: Genomic Comparison of Closely Related Tanacetum-Family Plants.</title>
        <authorList>
            <person name="Yamashiro T."/>
            <person name="Shiraishi A."/>
            <person name="Nakayama K."/>
            <person name="Satake H."/>
        </authorList>
    </citation>
    <scope>NUCLEOTIDE SEQUENCE</scope>
</reference>
<name>A0ABQ5BHF7_9ASTR</name>
<accession>A0ABQ5BHF7</accession>
<keyword evidence="3" id="KW-1185">Reference proteome</keyword>
<protein>
    <submittedName>
        <fullName evidence="2">Uncharacterized protein</fullName>
    </submittedName>
</protein>
<feature type="region of interest" description="Disordered" evidence="1">
    <location>
        <begin position="26"/>
        <end position="46"/>
    </location>
</feature>
<sequence>MSHCHDSSSAQLVRGPFEQQILTLSSCPSHRTSPNPSPTPIIPGDSFPEHTGRILEIIHSPDYITCQGEMRCNDSPKWTMIFYDLFVCKQAYRRELSKEQRQQREKTLKEKEVAVRVVSKLGRKNAKGDGFKAKNCSKFILKDHREGFEDKVGSTLSKKESTVEQSKEEKLLLKLLQHPLKQPLLFIWEKKKMKRMDETWKVKKMMDYSSSFEDIQAKLESRLKSWLEVHRRHGK</sequence>
<comment type="caution">
    <text evidence="2">The sequence shown here is derived from an EMBL/GenBank/DDBJ whole genome shotgun (WGS) entry which is preliminary data.</text>
</comment>
<dbReference type="EMBL" id="BQNB010013299">
    <property type="protein sequence ID" value="GJT14275.1"/>
    <property type="molecule type" value="Genomic_DNA"/>
</dbReference>
<proteinExistence type="predicted"/>
<gene>
    <name evidence="2" type="ORF">Tco_0861317</name>
</gene>
<evidence type="ECO:0000256" key="1">
    <source>
        <dbReference type="SAM" id="MobiDB-lite"/>
    </source>
</evidence>